<dbReference type="AlphaFoldDB" id="A0A1G2AR36"/>
<feature type="region of interest" description="Disordered" evidence="1">
    <location>
        <begin position="1"/>
        <end position="22"/>
    </location>
</feature>
<sequence>MPQIFSENPRNKKSKKGKKMQKLDTQKERLGIFGYMDDEPGFAKAEEYNPAEFLKLNFLGFAEQLPHDLQLKPRVLMSTIPQHREPDFIKPLVFMQPHLLHQGYENSLVIDPCALNAIIQILGHESLTTLIFLWRMLGRFLRLFVHTNAKYAAKETFTQQYKQKLINAAPKLEHLFHEEPDHSTQVSSCMQQDVHINSGLFIGVILGSFDGTTFDAVLARNVLTLKRPEFDADPEKWLRWLRMIEEKFF</sequence>
<accession>A0A1G2AR36</accession>
<evidence type="ECO:0000256" key="1">
    <source>
        <dbReference type="SAM" id="MobiDB-lite"/>
    </source>
</evidence>
<protein>
    <submittedName>
        <fullName evidence="2">Uncharacterized protein</fullName>
    </submittedName>
</protein>
<dbReference type="EMBL" id="MHKB01000009">
    <property type="protein sequence ID" value="OGY79361.1"/>
    <property type="molecule type" value="Genomic_DNA"/>
</dbReference>
<gene>
    <name evidence="2" type="ORF">A3B74_00765</name>
</gene>
<evidence type="ECO:0000313" key="2">
    <source>
        <dbReference type="EMBL" id="OGY79361.1"/>
    </source>
</evidence>
<organism evidence="2 3">
    <name type="scientific">Candidatus Kerfeldbacteria bacterium RIFCSPHIGHO2_02_FULL_42_14</name>
    <dbReference type="NCBI Taxonomy" id="1798540"/>
    <lineage>
        <taxon>Bacteria</taxon>
        <taxon>Candidatus Kerfeldiibacteriota</taxon>
    </lineage>
</organism>
<proteinExistence type="predicted"/>
<name>A0A1G2AR36_9BACT</name>
<comment type="caution">
    <text evidence="2">The sequence shown here is derived from an EMBL/GenBank/DDBJ whole genome shotgun (WGS) entry which is preliminary data.</text>
</comment>
<reference evidence="2 3" key="1">
    <citation type="journal article" date="2016" name="Nat. Commun.">
        <title>Thousands of microbial genomes shed light on interconnected biogeochemical processes in an aquifer system.</title>
        <authorList>
            <person name="Anantharaman K."/>
            <person name="Brown C.T."/>
            <person name="Hug L.A."/>
            <person name="Sharon I."/>
            <person name="Castelle C.J."/>
            <person name="Probst A.J."/>
            <person name="Thomas B.C."/>
            <person name="Singh A."/>
            <person name="Wilkins M.J."/>
            <person name="Karaoz U."/>
            <person name="Brodie E.L."/>
            <person name="Williams K.H."/>
            <person name="Hubbard S.S."/>
            <person name="Banfield J.F."/>
        </authorList>
    </citation>
    <scope>NUCLEOTIDE SEQUENCE [LARGE SCALE GENOMIC DNA]</scope>
</reference>
<dbReference type="Proteomes" id="UP000177165">
    <property type="component" value="Unassembled WGS sequence"/>
</dbReference>
<dbReference type="STRING" id="1798540.A3B74_00765"/>
<evidence type="ECO:0000313" key="3">
    <source>
        <dbReference type="Proteomes" id="UP000177165"/>
    </source>
</evidence>
<feature type="compositionally biased region" description="Basic residues" evidence="1">
    <location>
        <begin position="11"/>
        <end position="20"/>
    </location>
</feature>